<dbReference type="PANTHER" id="PTHR33560:SF2">
    <property type="entry name" value="PROTEIN FAM227B"/>
    <property type="match status" value="1"/>
</dbReference>
<evidence type="ECO:0000256" key="3">
    <source>
        <dbReference type="SAM" id="MobiDB-lite"/>
    </source>
</evidence>
<gene>
    <name evidence="4" type="ORF">OXX778_LOCUS5811</name>
</gene>
<comment type="similarity">
    <text evidence="1">Belongs to the FAM227 family.</text>
</comment>
<organism evidence="4 5">
    <name type="scientific">Brachionus calyciflorus</name>
    <dbReference type="NCBI Taxonomy" id="104777"/>
    <lineage>
        <taxon>Eukaryota</taxon>
        <taxon>Metazoa</taxon>
        <taxon>Spiralia</taxon>
        <taxon>Gnathifera</taxon>
        <taxon>Rotifera</taxon>
        <taxon>Eurotatoria</taxon>
        <taxon>Monogononta</taxon>
        <taxon>Pseudotrocha</taxon>
        <taxon>Ploima</taxon>
        <taxon>Brachionidae</taxon>
        <taxon>Brachionus</taxon>
    </lineage>
</organism>
<feature type="coiled-coil region" evidence="2">
    <location>
        <begin position="483"/>
        <end position="514"/>
    </location>
</feature>
<feature type="region of interest" description="Disordered" evidence="3">
    <location>
        <begin position="515"/>
        <end position="551"/>
    </location>
</feature>
<evidence type="ECO:0000256" key="2">
    <source>
        <dbReference type="SAM" id="Coils"/>
    </source>
</evidence>
<dbReference type="Proteomes" id="UP000663879">
    <property type="component" value="Unassembled WGS sequence"/>
</dbReference>
<dbReference type="EMBL" id="CAJNOC010000653">
    <property type="protein sequence ID" value="CAF0787854.1"/>
    <property type="molecule type" value="Genomic_DNA"/>
</dbReference>
<evidence type="ECO:0000256" key="1">
    <source>
        <dbReference type="ARBA" id="ARBA00008666"/>
    </source>
</evidence>
<comment type="caution">
    <text evidence="4">The sequence shown here is derived from an EMBL/GenBank/DDBJ whole genome shotgun (WGS) entry which is preliminary data.</text>
</comment>
<evidence type="ECO:0000313" key="4">
    <source>
        <dbReference type="EMBL" id="CAF0787854.1"/>
    </source>
</evidence>
<evidence type="ECO:0008006" key="6">
    <source>
        <dbReference type="Google" id="ProtNLM"/>
    </source>
</evidence>
<dbReference type="OrthoDB" id="73353at2759"/>
<keyword evidence="5" id="KW-1185">Reference proteome</keyword>
<feature type="compositionally biased region" description="Basic and acidic residues" evidence="3">
    <location>
        <begin position="7"/>
        <end position="20"/>
    </location>
</feature>
<protein>
    <recommendedName>
        <fullName evidence="6">FAM227B</fullName>
    </recommendedName>
</protein>
<dbReference type="AlphaFoldDB" id="A0A813RW20"/>
<keyword evidence="2" id="KW-0175">Coiled coil</keyword>
<sequence length="551" mass="64288">MFSFGFDNDKPKEEENEPEYKYEETEFEKIISNINLDDFIKLDENASNDLNPDIIFGDQYAILKILKDSIHSRNDLIDNVEKDILEIDFKIDYYKSFLFEDGKRQSKIKENNFLLKKGSDSNFSNSNKSSNKIYLTETEIEDKIDNNEMFYPTMKSEKKIISSSTLKKSMENFNYTGFSDHELTELPGRVEAPQLLNNLSNKMGFKKSFLKYWTTIIRTDASIAILLDSFWWFYLKFFKKDTTFQIDAYKFFCRISESFAALLFNIDPSIRDRFFGHYAIFLSQAIYLAFFNVFPDSVLHFNDQFKEEICNIVHEWVLGLRPIPESYLNWNINNEINVTGDTKVSSNNEILSKISNLEKLLNSLGDKEPTVKFSEDQIEKGYRQDISSSNDFSKMVDNFYKKNNYESHAVGEGSVIEMIPFNLKGKSVLINHYLNLHNLNSDSSAGFKMTRSEIVKNPPKTATTYRDKIYETLERAKTLDDAFRKTTQENQNEMRKLEKERKKAVIEFLRLKRSVSSSSIKKFPDSKSKFKKKSNSTGSIPMELNEVDENN</sequence>
<dbReference type="Pfam" id="PF14922">
    <property type="entry name" value="FWWh"/>
    <property type="match status" value="1"/>
</dbReference>
<accession>A0A813RW20</accession>
<proteinExistence type="inferred from homology"/>
<reference evidence="4" key="1">
    <citation type="submission" date="2021-02" db="EMBL/GenBank/DDBJ databases">
        <authorList>
            <person name="Nowell W R."/>
        </authorList>
    </citation>
    <scope>NUCLEOTIDE SEQUENCE</scope>
    <source>
        <strain evidence="4">Ploen Becks lab</strain>
    </source>
</reference>
<feature type="region of interest" description="Disordered" evidence="3">
    <location>
        <begin position="1"/>
        <end position="20"/>
    </location>
</feature>
<evidence type="ECO:0000313" key="5">
    <source>
        <dbReference type="Proteomes" id="UP000663879"/>
    </source>
</evidence>
<name>A0A813RW20_9BILA</name>
<dbReference type="InterPro" id="IPR029417">
    <property type="entry name" value="FAM227"/>
</dbReference>
<dbReference type="PANTHER" id="PTHR33560">
    <property type="entry name" value="PROTEIN FAM227B"/>
    <property type="match status" value="1"/>
</dbReference>